<dbReference type="PANTHER" id="PTHR47786:SF2">
    <property type="entry name" value="GLYCOSYL HYDROLASE FAMILY 13 CATALYTIC DOMAIN-CONTAINING PROTEIN"/>
    <property type="match status" value="1"/>
</dbReference>
<keyword evidence="2" id="KW-0808">Transferase</keyword>
<name>A0A3B1CDK7_9ZZZZ</name>
<dbReference type="InterPro" id="IPR006047">
    <property type="entry name" value="GH13_cat_dom"/>
</dbReference>
<dbReference type="SUPFAM" id="SSF51445">
    <property type="entry name" value="(Trans)glycosidases"/>
    <property type="match status" value="1"/>
</dbReference>
<dbReference type="GO" id="GO:0005975">
    <property type="term" value="P:carbohydrate metabolic process"/>
    <property type="evidence" value="ECO:0007669"/>
    <property type="project" value="InterPro"/>
</dbReference>
<organism evidence="2">
    <name type="scientific">hydrothermal vent metagenome</name>
    <dbReference type="NCBI Taxonomy" id="652676"/>
    <lineage>
        <taxon>unclassified sequences</taxon>
        <taxon>metagenomes</taxon>
        <taxon>ecological metagenomes</taxon>
    </lineage>
</organism>
<protein>
    <submittedName>
        <fullName evidence="2">Sucrose phosphorylase</fullName>
        <ecNumber evidence="2">2.4.1.7</ecNumber>
    </submittedName>
</protein>
<evidence type="ECO:0000259" key="1">
    <source>
        <dbReference type="SMART" id="SM00642"/>
    </source>
</evidence>
<reference evidence="2" key="1">
    <citation type="submission" date="2018-06" db="EMBL/GenBank/DDBJ databases">
        <authorList>
            <person name="Zhirakovskaya E."/>
        </authorList>
    </citation>
    <scope>NUCLEOTIDE SEQUENCE</scope>
</reference>
<dbReference type="Gene3D" id="3.20.20.80">
    <property type="entry name" value="Glycosidases"/>
    <property type="match status" value="1"/>
</dbReference>
<proteinExistence type="predicted"/>
<dbReference type="EC" id="2.4.1.7" evidence="2"/>
<sequence>MIYEINTRVWLKQFDSPKLIDVPQSYWETLKNKGTKYIWLMGIWQTVPSAVKKYCFVNGLIKEYDSALPGWKEEDVIGSPYAIDRYDVNPEIGSKEEIIRLKKLFNNMGMKLILDFIPNHFSADTSLLKKHPEIFLKADKHLYDKDSRTFFMEQDGNDYYAHGKDPYFEAWQDTIQVNYFTSEARDYMTNVLLELTELCDGVRCDMAMLALNSVFSNTWHEVKTVINYEPPENEFWSSAISEVKEKEKDFLFIAEAYWDLEYQLQSLGFDYTYDKRLYDRLVEGNVRSISDHLKADKNYQLKSVRFIENHDEKRSITVFGRRTKAAAVIMSTLLGIKLYYDGQFAGKRTKLPVQLGREPKEEVNENIQSFYNKLLSITKNDIFKKSEFVLLTPIQAWDDNDSHKNILAWLWHYKDDHRLVVVNYSDVTSVCRILFDPQLPSEEITFDDLLNDKKYIRFNDEIKRNGLYVQLASFQSHIFSF</sequence>
<dbReference type="Pfam" id="PF00128">
    <property type="entry name" value="Alpha-amylase"/>
    <property type="match status" value="1"/>
</dbReference>
<feature type="domain" description="Glycosyl hydrolase family 13 catalytic" evidence="1">
    <location>
        <begin position="45"/>
        <end position="378"/>
    </location>
</feature>
<accession>A0A3B1CDK7</accession>
<evidence type="ECO:0000313" key="2">
    <source>
        <dbReference type="EMBL" id="VAX22763.1"/>
    </source>
</evidence>
<keyword evidence="2" id="KW-0328">Glycosyltransferase</keyword>
<dbReference type="AlphaFoldDB" id="A0A3B1CDK7"/>
<dbReference type="GO" id="GO:0009018">
    <property type="term" value="F:sucrose phosphorylase activity"/>
    <property type="evidence" value="ECO:0007669"/>
    <property type="project" value="UniProtKB-EC"/>
</dbReference>
<dbReference type="PANTHER" id="PTHR47786">
    <property type="entry name" value="ALPHA-1,4-GLUCAN:MALTOSE-1-PHOSPHATE MALTOSYLTRANSFERASE"/>
    <property type="match status" value="1"/>
</dbReference>
<gene>
    <name evidence="2" type="ORF">MNBD_IGNAVI01-2886</name>
</gene>
<dbReference type="EMBL" id="UOGD01000236">
    <property type="protein sequence ID" value="VAX22763.1"/>
    <property type="molecule type" value="Genomic_DNA"/>
</dbReference>
<dbReference type="CDD" id="cd11347">
    <property type="entry name" value="AmyAc_1"/>
    <property type="match status" value="1"/>
</dbReference>
<dbReference type="SMART" id="SM00642">
    <property type="entry name" value="Aamy"/>
    <property type="match status" value="1"/>
</dbReference>
<dbReference type="InterPro" id="IPR017853">
    <property type="entry name" value="GH"/>
</dbReference>